<dbReference type="RefSeq" id="WP_249915038.1">
    <property type="nucleotide sequence ID" value="NZ_JAMGBB010000001.1"/>
</dbReference>
<name>A0ABT0S890_9SPHN</name>
<proteinExistence type="predicted"/>
<evidence type="ECO:0000256" key="1">
    <source>
        <dbReference type="SAM" id="SignalP"/>
    </source>
</evidence>
<protein>
    <submittedName>
        <fullName evidence="2">Uncharacterized protein</fullName>
    </submittedName>
</protein>
<sequence length="209" mass="22677">MKRVTILLAAGAATLAVAVPAAAQSPYAYPQQTYPQQTYPQGQYYPQQGYGYPGQIQGQDGITQIIGQLLGNRYQTNDRVAVERCATAAMAQANAQYRRSPYAQGYGDPRGGYGNQGYYPASSMRVTAITDVRRRNNGLRVSGLLDSSFDGHPPYGNAYGYQGQGYQGQRYAGQGDLTFRCNVAYNGAVTGVRVGRNQSAYNGAYNRGY</sequence>
<evidence type="ECO:0000313" key="2">
    <source>
        <dbReference type="EMBL" id="MCL6740614.1"/>
    </source>
</evidence>
<comment type="caution">
    <text evidence="2">The sequence shown here is derived from an EMBL/GenBank/DDBJ whole genome shotgun (WGS) entry which is preliminary data.</text>
</comment>
<feature type="chain" id="PRO_5045405440" evidence="1">
    <location>
        <begin position="24"/>
        <end position="209"/>
    </location>
</feature>
<dbReference type="Proteomes" id="UP001165383">
    <property type="component" value="Unassembled WGS sequence"/>
</dbReference>
<evidence type="ECO:0000313" key="3">
    <source>
        <dbReference type="Proteomes" id="UP001165383"/>
    </source>
</evidence>
<dbReference type="EMBL" id="JAMGBB010000001">
    <property type="protein sequence ID" value="MCL6740614.1"/>
    <property type="molecule type" value="Genomic_DNA"/>
</dbReference>
<feature type="signal peptide" evidence="1">
    <location>
        <begin position="1"/>
        <end position="23"/>
    </location>
</feature>
<keyword evidence="1" id="KW-0732">Signal</keyword>
<reference evidence="2" key="1">
    <citation type="submission" date="2022-05" db="EMBL/GenBank/DDBJ databases">
        <authorList>
            <person name="Jo J.-H."/>
            <person name="Im W.-T."/>
        </authorList>
    </citation>
    <scope>NUCLEOTIDE SEQUENCE</scope>
    <source>
        <strain evidence="2">RB56-2</strain>
    </source>
</reference>
<keyword evidence="3" id="KW-1185">Reference proteome</keyword>
<gene>
    <name evidence="2" type="ORF">LZ518_05640</name>
</gene>
<accession>A0ABT0S890</accession>
<organism evidence="2 3">
    <name type="scientific">Sphingomonas brevis</name>
    <dbReference type="NCBI Taxonomy" id="2908206"/>
    <lineage>
        <taxon>Bacteria</taxon>
        <taxon>Pseudomonadati</taxon>
        <taxon>Pseudomonadota</taxon>
        <taxon>Alphaproteobacteria</taxon>
        <taxon>Sphingomonadales</taxon>
        <taxon>Sphingomonadaceae</taxon>
        <taxon>Sphingomonas</taxon>
    </lineage>
</organism>